<keyword evidence="1" id="KW-0812">Transmembrane</keyword>
<feature type="transmembrane region" description="Helical" evidence="1">
    <location>
        <begin position="34"/>
        <end position="51"/>
    </location>
</feature>
<accession>A0A926NN22</accession>
<proteinExistence type="predicted"/>
<feature type="transmembrane region" description="Helical" evidence="1">
    <location>
        <begin position="57"/>
        <end position="77"/>
    </location>
</feature>
<protein>
    <recommendedName>
        <fullName evidence="2">LiaI-LiaF-like transmembrane region domain-containing protein</fullName>
    </recommendedName>
</protein>
<name>A0A926NN22_9SPHI</name>
<comment type="caution">
    <text evidence="3">The sequence shown here is derived from an EMBL/GenBank/DDBJ whole genome shotgun (WGS) entry which is preliminary data.</text>
</comment>
<gene>
    <name evidence="3" type="ORF">IDJ76_06530</name>
</gene>
<feature type="transmembrane region" description="Helical" evidence="1">
    <location>
        <begin position="6"/>
        <end position="27"/>
    </location>
</feature>
<dbReference type="AlphaFoldDB" id="A0A926NN22"/>
<keyword evidence="1" id="KW-0472">Membrane</keyword>
<dbReference type="EMBL" id="JACWMX010000002">
    <property type="protein sequence ID" value="MBD1392746.1"/>
    <property type="molecule type" value="Genomic_DNA"/>
</dbReference>
<dbReference type="RefSeq" id="WP_191161963.1">
    <property type="nucleotide sequence ID" value="NZ_JACWMX010000002.1"/>
</dbReference>
<evidence type="ECO:0000313" key="3">
    <source>
        <dbReference type="EMBL" id="MBD1392746.1"/>
    </source>
</evidence>
<organism evidence="3 4">
    <name type="scientific">Mucilaginibacter glaciei</name>
    <dbReference type="NCBI Taxonomy" id="2772109"/>
    <lineage>
        <taxon>Bacteria</taxon>
        <taxon>Pseudomonadati</taxon>
        <taxon>Bacteroidota</taxon>
        <taxon>Sphingobacteriia</taxon>
        <taxon>Sphingobacteriales</taxon>
        <taxon>Sphingobacteriaceae</taxon>
        <taxon>Mucilaginibacter</taxon>
    </lineage>
</organism>
<keyword evidence="4" id="KW-1185">Reference proteome</keyword>
<evidence type="ECO:0000256" key="1">
    <source>
        <dbReference type="SAM" id="Phobius"/>
    </source>
</evidence>
<sequence>MKSEKIMPGLILVGIGALFLLHNYNVINFHWGNIFRLWPIFLIMGGVNLVLAQNRSAWATVLKITVVIGGFALLVLVPNNQRYFWNNHNGNWNFSDHDTDGDNDDDNEDSSNAKKGIIKVEGSSTYNQPYVATATSAILNISGGGTVYTLKDSTSQLFSAVTKEFNNKFQFEHSTEGNVPVLGLHMRKQNGNNFNWDSDNTNSADIKLNTRPEWDMNVEAGATKLDFDLSKFKVRKLKISGGAASFDIKMGQPLATTNVDVSTGVSEVHIAVPTDAAVRIESNSGLSSTNYDGFTKNGDGTYQTANFNTAPNKMYIHMKGGVSDFKVTRY</sequence>
<evidence type="ECO:0000259" key="2">
    <source>
        <dbReference type="Pfam" id="PF18917"/>
    </source>
</evidence>
<feature type="domain" description="LiaI-LiaF-like transmembrane region" evidence="2">
    <location>
        <begin position="6"/>
        <end position="49"/>
    </location>
</feature>
<dbReference type="Proteomes" id="UP000619078">
    <property type="component" value="Unassembled WGS sequence"/>
</dbReference>
<dbReference type="InterPro" id="IPR043726">
    <property type="entry name" value="LiaI-LiaF-like_TM1"/>
</dbReference>
<dbReference type="Pfam" id="PF18917">
    <property type="entry name" value="LiaI-LiaF-like_TM1"/>
    <property type="match status" value="1"/>
</dbReference>
<keyword evidence="1" id="KW-1133">Transmembrane helix</keyword>
<evidence type="ECO:0000313" key="4">
    <source>
        <dbReference type="Proteomes" id="UP000619078"/>
    </source>
</evidence>
<reference evidence="3" key="1">
    <citation type="submission" date="2020-09" db="EMBL/GenBank/DDBJ databases">
        <title>Novel species of Mucilaginibacter isolated from a glacier on the Tibetan Plateau.</title>
        <authorList>
            <person name="Liu Q."/>
            <person name="Xin Y.-H."/>
        </authorList>
    </citation>
    <scope>NUCLEOTIDE SEQUENCE</scope>
    <source>
        <strain evidence="3">ZB1P21</strain>
    </source>
</reference>